<dbReference type="InterPro" id="IPR003660">
    <property type="entry name" value="HAMP_dom"/>
</dbReference>
<dbReference type="EMBL" id="CP002683">
    <property type="protein sequence ID" value="AEH43985.1"/>
    <property type="molecule type" value="Genomic_DNA"/>
</dbReference>
<evidence type="ECO:0000256" key="6">
    <source>
        <dbReference type="ARBA" id="ARBA00023224"/>
    </source>
</evidence>
<keyword evidence="6 8" id="KW-0807">Transducer</keyword>
<dbReference type="KEGG" id="tid:Thein_0100"/>
<evidence type="ECO:0000256" key="5">
    <source>
        <dbReference type="ARBA" id="ARBA00023136"/>
    </source>
</evidence>
<feature type="transmembrane region" description="Helical" evidence="10">
    <location>
        <begin position="12"/>
        <end position="32"/>
    </location>
</feature>
<keyword evidence="9" id="KW-0175">Coiled coil</keyword>
<comment type="similarity">
    <text evidence="7">Belongs to the methyl-accepting chemotaxis (MCP) protein family.</text>
</comment>
<reference evidence="14 15" key="2">
    <citation type="journal article" date="2012" name="Stand. Genomic Sci.">
        <title>Complete genome sequence of the thermophilic sulfate-reducing ocean bacterium Thermodesulfatator indicus type strain (CIR29812(T)).</title>
        <authorList>
            <person name="Anderson I."/>
            <person name="Saunders E."/>
            <person name="Lapidus A."/>
            <person name="Nolan M."/>
            <person name="Lucas S."/>
            <person name="Tice H."/>
            <person name="Del Rio T.G."/>
            <person name="Cheng J.F."/>
            <person name="Han C."/>
            <person name="Tapia R."/>
            <person name="Goodwin L.A."/>
            <person name="Pitluck S."/>
            <person name="Liolios K."/>
            <person name="Mavromatis K."/>
            <person name="Pagani I."/>
            <person name="Ivanova N."/>
            <person name="Mikhailova N."/>
            <person name="Pati A."/>
            <person name="Chen A."/>
            <person name="Palaniappan K."/>
            <person name="Land M."/>
            <person name="Hauser L."/>
            <person name="Jeffries C.D."/>
            <person name="Chang Y.J."/>
            <person name="Brambilla E.M."/>
            <person name="Rohde M."/>
            <person name="Spring S."/>
            <person name="Goker M."/>
            <person name="Detter J.C."/>
            <person name="Woyke T."/>
            <person name="Bristow J."/>
            <person name="Eisen J.A."/>
            <person name="Markowitz V."/>
            <person name="Hugenholtz P."/>
            <person name="Kyrpides N.C."/>
            <person name="Klenk H.P."/>
        </authorList>
    </citation>
    <scope>NUCLEOTIDE SEQUENCE [LARGE SCALE GENOMIC DNA]</scope>
    <source>
        <strain evidence="15">DSM 15286 / JCM 11887 / CIR29812</strain>
    </source>
</reference>
<dbReference type="GO" id="GO:0004888">
    <property type="term" value="F:transmembrane signaling receptor activity"/>
    <property type="evidence" value="ECO:0007669"/>
    <property type="project" value="InterPro"/>
</dbReference>
<dbReference type="Pfam" id="PF00015">
    <property type="entry name" value="MCPsignal"/>
    <property type="match status" value="1"/>
</dbReference>
<evidence type="ECO:0000259" key="12">
    <source>
        <dbReference type="PROSITE" id="PS50192"/>
    </source>
</evidence>
<dbReference type="AlphaFoldDB" id="F8A8H5"/>
<dbReference type="InterPro" id="IPR029095">
    <property type="entry name" value="NarX-like_N"/>
</dbReference>
<keyword evidence="2" id="KW-1003">Cell membrane</keyword>
<feature type="coiled-coil region" evidence="9">
    <location>
        <begin position="452"/>
        <end position="496"/>
    </location>
</feature>
<accession>F8A8H5</accession>
<dbReference type="InParanoid" id="F8A8H5"/>
<dbReference type="PaxDb" id="667014-Thein_0100"/>
<evidence type="ECO:0000313" key="14">
    <source>
        <dbReference type="EMBL" id="AEH43985.1"/>
    </source>
</evidence>
<evidence type="ECO:0000256" key="9">
    <source>
        <dbReference type="SAM" id="Coils"/>
    </source>
</evidence>
<feature type="domain" description="HAMP" evidence="13">
    <location>
        <begin position="184"/>
        <end position="236"/>
    </location>
</feature>
<keyword evidence="15" id="KW-1185">Reference proteome</keyword>
<evidence type="ECO:0000313" key="15">
    <source>
        <dbReference type="Proteomes" id="UP000006793"/>
    </source>
</evidence>
<feature type="domain" description="Methyl-accepting transducer" evidence="11">
    <location>
        <begin position="241"/>
        <end position="470"/>
    </location>
</feature>
<dbReference type="Pfam" id="PF13675">
    <property type="entry name" value="PilJ"/>
    <property type="match status" value="1"/>
</dbReference>
<evidence type="ECO:0000256" key="8">
    <source>
        <dbReference type="PROSITE-ProRule" id="PRU00284"/>
    </source>
</evidence>
<dbReference type="PROSITE" id="PS50885">
    <property type="entry name" value="HAMP"/>
    <property type="match status" value="1"/>
</dbReference>
<keyword evidence="4 10" id="KW-1133">Transmembrane helix</keyword>
<keyword evidence="2" id="KW-0997">Cell inner membrane</keyword>
<dbReference type="SUPFAM" id="SSF58104">
    <property type="entry name" value="Methyl-accepting chemotaxis protein (MCP) signaling domain"/>
    <property type="match status" value="1"/>
</dbReference>
<dbReference type="Proteomes" id="UP000006793">
    <property type="component" value="Chromosome"/>
</dbReference>
<dbReference type="SMART" id="SM00283">
    <property type="entry name" value="MA"/>
    <property type="match status" value="1"/>
</dbReference>
<dbReference type="CDD" id="cd06225">
    <property type="entry name" value="HAMP"/>
    <property type="match status" value="1"/>
</dbReference>
<feature type="coiled-coil region" evidence="9">
    <location>
        <begin position="266"/>
        <end position="293"/>
    </location>
</feature>
<dbReference type="PROSITE" id="PS50192">
    <property type="entry name" value="T_SNARE"/>
    <property type="match status" value="1"/>
</dbReference>
<protein>
    <submittedName>
        <fullName evidence="14">Methyl-accepting chemotaxis sensory transducer</fullName>
    </submittedName>
</protein>
<gene>
    <name evidence="14" type="ordered locus">Thein_0100</name>
</gene>
<dbReference type="PANTHER" id="PTHR32089">
    <property type="entry name" value="METHYL-ACCEPTING CHEMOTAXIS PROTEIN MCPB"/>
    <property type="match status" value="1"/>
</dbReference>
<dbReference type="Pfam" id="PF00672">
    <property type="entry name" value="HAMP"/>
    <property type="match status" value="1"/>
</dbReference>
<evidence type="ECO:0000256" key="4">
    <source>
        <dbReference type="ARBA" id="ARBA00022989"/>
    </source>
</evidence>
<evidence type="ECO:0000256" key="3">
    <source>
        <dbReference type="ARBA" id="ARBA00022692"/>
    </source>
</evidence>
<dbReference type="PRINTS" id="PR00260">
    <property type="entry name" value="CHEMTRNSDUCR"/>
</dbReference>
<dbReference type="InterPro" id="IPR004090">
    <property type="entry name" value="Chemotax_Me-accpt_rcpt"/>
</dbReference>
<dbReference type="GO" id="GO:0007165">
    <property type="term" value="P:signal transduction"/>
    <property type="evidence" value="ECO:0007669"/>
    <property type="project" value="UniProtKB-KW"/>
</dbReference>
<proteinExistence type="inferred from homology"/>
<dbReference type="RefSeq" id="WP_013906732.1">
    <property type="nucleotide sequence ID" value="NC_015681.1"/>
</dbReference>
<evidence type="ECO:0000256" key="1">
    <source>
        <dbReference type="ARBA" id="ARBA00004429"/>
    </source>
</evidence>
<evidence type="ECO:0000256" key="10">
    <source>
        <dbReference type="SAM" id="Phobius"/>
    </source>
</evidence>
<dbReference type="InterPro" id="IPR000727">
    <property type="entry name" value="T_SNARE_dom"/>
</dbReference>
<dbReference type="SMART" id="SM00304">
    <property type="entry name" value="HAMP"/>
    <property type="match status" value="2"/>
</dbReference>
<dbReference type="InterPro" id="IPR004089">
    <property type="entry name" value="MCPsignal_dom"/>
</dbReference>
<dbReference type="eggNOG" id="COG0840">
    <property type="taxonomic scope" value="Bacteria"/>
</dbReference>
<comment type="subcellular location">
    <subcellularLocation>
        <location evidence="1">Cell inner membrane</location>
        <topology evidence="1">Multi-pass membrane protein</topology>
    </subcellularLocation>
</comment>
<dbReference type="HOGENOM" id="CLU_000445_107_27_0"/>
<evidence type="ECO:0000256" key="7">
    <source>
        <dbReference type="ARBA" id="ARBA00029447"/>
    </source>
</evidence>
<reference evidence="15" key="1">
    <citation type="submission" date="2011-04" db="EMBL/GenBank/DDBJ databases">
        <title>The complete genome of Thermodesulfatator indicus DSM 15286.</title>
        <authorList>
            <person name="Lucas S."/>
            <person name="Copeland A."/>
            <person name="Lapidus A."/>
            <person name="Bruce D."/>
            <person name="Goodwin L."/>
            <person name="Pitluck S."/>
            <person name="Peters L."/>
            <person name="Kyrpides N."/>
            <person name="Mavromatis K."/>
            <person name="Pagani I."/>
            <person name="Ivanova N."/>
            <person name="Saunders L."/>
            <person name="Detter J.C."/>
            <person name="Tapia R."/>
            <person name="Han C."/>
            <person name="Land M."/>
            <person name="Hauser L."/>
            <person name="Markowitz V."/>
            <person name="Cheng J.-F."/>
            <person name="Hugenholtz P."/>
            <person name="Woyke T."/>
            <person name="Wu D."/>
            <person name="Spring S."/>
            <person name="Schroeder M."/>
            <person name="Brambilla E."/>
            <person name="Klenk H.-P."/>
            <person name="Eisen J.A."/>
        </authorList>
    </citation>
    <scope>NUCLEOTIDE SEQUENCE [LARGE SCALE GENOMIC DNA]</scope>
    <source>
        <strain evidence="15">DSM 15286 / JCM 11887 / CIR29812</strain>
    </source>
</reference>
<dbReference type="FunCoup" id="F8A8H5">
    <property type="interactions" value="216"/>
</dbReference>
<dbReference type="PANTHER" id="PTHR32089:SF112">
    <property type="entry name" value="LYSOZYME-LIKE PROTEIN-RELATED"/>
    <property type="match status" value="1"/>
</dbReference>
<evidence type="ECO:0000259" key="11">
    <source>
        <dbReference type="PROSITE" id="PS50111"/>
    </source>
</evidence>
<dbReference type="GO" id="GO:0006935">
    <property type="term" value="P:chemotaxis"/>
    <property type="evidence" value="ECO:0007669"/>
    <property type="project" value="InterPro"/>
</dbReference>
<keyword evidence="3 10" id="KW-0812">Transmembrane</keyword>
<sequence length="499" mass="55373">MKFDTIKARIQAIILVMFLLSILNAGMVFMVLQKNAGDAQYINLAGRQRMLVQKMTKEILSKDFASARNTANLFENSLQILKNGDRNKGLEPITDPKILAAWEDLHSCWQDFKKAFDRYLITGNKTDLNYLLDHNLKILSLANTLTKKFEEKAISNLNRLKIYQIAILSFTMFLLAAIWWMARTKIIAPIDKAVALVMRVAEGDFTVKFPKTSKDEIGRLLAALEEMTERLRETLRNVVTSSDQVYSSSQEIYRAGEEVAEKAVRLAQEGEEVKEAEKAINNSVRAVSAASEQMVEAITEISRNTSEAARIASEAETKAKETNDIVNKLGVSSEEIGEVISLIQSIAEQTNLLALNATIEAARAGEAGKGFAVVAGEVKELSRQTTKATEKISRKIQAIQTDARASVKAIQEITEVISRINDISNMIASAVEEQTAMMGEISQAANMSAESAEQIREKIEKMSRAIKDTAEKGNKSRELSQEMIALANRLKELASNFKV</sequence>
<dbReference type="PROSITE" id="PS50111">
    <property type="entry name" value="CHEMOTAXIS_TRANSDUC_2"/>
    <property type="match status" value="1"/>
</dbReference>
<dbReference type="OrthoDB" id="1115140at2"/>
<feature type="transmembrane region" description="Helical" evidence="10">
    <location>
        <begin position="162"/>
        <end position="182"/>
    </location>
</feature>
<feature type="domain" description="T-SNARE coiled-coil homology" evidence="12">
    <location>
        <begin position="400"/>
        <end position="462"/>
    </location>
</feature>
<dbReference type="GO" id="GO:0005886">
    <property type="term" value="C:plasma membrane"/>
    <property type="evidence" value="ECO:0007669"/>
    <property type="project" value="UniProtKB-SubCell"/>
</dbReference>
<name>F8A8H5_THEID</name>
<dbReference type="Gene3D" id="1.10.287.950">
    <property type="entry name" value="Methyl-accepting chemotaxis protein"/>
    <property type="match status" value="1"/>
</dbReference>
<organism evidence="14 15">
    <name type="scientific">Thermodesulfatator indicus (strain DSM 15286 / JCM 11887 / CIR29812)</name>
    <dbReference type="NCBI Taxonomy" id="667014"/>
    <lineage>
        <taxon>Bacteria</taxon>
        <taxon>Pseudomonadati</taxon>
        <taxon>Thermodesulfobacteriota</taxon>
        <taxon>Thermodesulfobacteria</taxon>
        <taxon>Thermodesulfobacteriales</taxon>
        <taxon>Thermodesulfatatoraceae</taxon>
        <taxon>Thermodesulfatator</taxon>
    </lineage>
</organism>
<evidence type="ECO:0000259" key="13">
    <source>
        <dbReference type="PROSITE" id="PS50885"/>
    </source>
</evidence>
<evidence type="ECO:0000256" key="2">
    <source>
        <dbReference type="ARBA" id="ARBA00022519"/>
    </source>
</evidence>
<dbReference type="STRING" id="667014.Thein_0100"/>
<keyword evidence="5 10" id="KW-0472">Membrane</keyword>